<name>A0A5J6VP59_9VIRU</name>
<dbReference type="EMBL" id="MN448299">
    <property type="protein sequence ID" value="QFG75141.1"/>
    <property type="molecule type" value="Genomic_DNA"/>
</dbReference>
<proteinExistence type="predicted"/>
<evidence type="ECO:0000313" key="1">
    <source>
        <dbReference type="EMBL" id="QFG75141.1"/>
    </source>
</evidence>
<organism evidence="1">
    <name type="scientific">Megaviridae environmental sample</name>
    <dbReference type="NCBI Taxonomy" id="1737588"/>
    <lineage>
        <taxon>Viruses</taxon>
        <taxon>Varidnaviria</taxon>
        <taxon>Bamfordvirae</taxon>
        <taxon>Nucleocytoviricota</taxon>
        <taxon>Megaviricetes</taxon>
        <taxon>Imitervirales</taxon>
        <taxon>Mimiviridae</taxon>
        <taxon>environmental samples</taxon>
    </lineage>
</organism>
<accession>A0A5J6VP59</accession>
<protein>
    <submittedName>
        <fullName evidence="1">Uncharacterized protein</fullName>
    </submittedName>
</protein>
<reference evidence="1" key="1">
    <citation type="journal article" date="2019" name="Philos. Trans. R. Soc. Lond., B, Biol. Sci.">
        <title>Targeted metagenomic recovery of four divergent viruses reveals shared and distinctive characteristics of giant viruses of marine eukaryotes.</title>
        <authorList>
            <person name="Needham D.M."/>
            <person name="Poirier C."/>
            <person name="Hehenberger E."/>
            <person name="Jimenez V."/>
            <person name="Swalwell J.E."/>
            <person name="Santoro A.E."/>
            <person name="Worden A.Z."/>
        </authorList>
    </citation>
    <scope>NUCLEOTIDE SEQUENCE</scope>
    <source>
        <strain evidence="1">OPacV-421</strain>
    </source>
</reference>
<sequence length="86" mass="10218">MNLKRLLYGKYSKVVISIILGFGLATIFRRVCKNNKCYEFVSPSIQKVKENVWKYDNDCYKFIPNLVKCNKQKKILKKDNFSNNQF</sequence>